<evidence type="ECO:0000313" key="3">
    <source>
        <dbReference type="EMBL" id="MCW1933199.1"/>
    </source>
</evidence>
<evidence type="ECO:0000259" key="2">
    <source>
        <dbReference type="SMART" id="SM00421"/>
    </source>
</evidence>
<dbReference type="InterPro" id="IPR036388">
    <property type="entry name" value="WH-like_DNA-bd_sf"/>
</dbReference>
<keyword evidence="1" id="KW-0812">Transmembrane</keyword>
<dbReference type="SMART" id="SM00421">
    <property type="entry name" value="HTH_LUXR"/>
    <property type="match status" value="1"/>
</dbReference>
<sequence>MQAFPTASPRLVRAIVLLIALQAACAVFFALDVIDDLSVYGRLGLGTITLHLWVEAAASLALVVAIVLEVRLVLWLLRRQALMEHDLRLASSAVQEVVLEHFELWRLTGAEQDVAMFMVKGQSIAEIAALRGSTEATVKSHLNAIYRKSGTSGRPDLLALILDSLMGRVPDPAAEAPLRT</sequence>
<feature type="domain" description="HTH luxR-type" evidence="2">
    <location>
        <begin position="104"/>
        <end position="161"/>
    </location>
</feature>
<feature type="transmembrane region" description="Helical" evidence="1">
    <location>
        <begin position="51"/>
        <end position="77"/>
    </location>
</feature>
<protein>
    <submittedName>
        <fullName evidence="3">Helix-turn-helix transcriptional regulator</fullName>
    </submittedName>
</protein>
<dbReference type="InterPro" id="IPR000792">
    <property type="entry name" value="Tscrpt_reg_LuxR_C"/>
</dbReference>
<proteinExistence type="predicted"/>
<evidence type="ECO:0000313" key="4">
    <source>
        <dbReference type="Proteomes" id="UP001208938"/>
    </source>
</evidence>
<dbReference type="Pfam" id="PF00196">
    <property type="entry name" value="GerE"/>
    <property type="match status" value="1"/>
</dbReference>
<comment type="caution">
    <text evidence="3">The sequence shown here is derived from an EMBL/GenBank/DDBJ whole genome shotgun (WGS) entry which is preliminary data.</text>
</comment>
<keyword evidence="1" id="KW-1133">Transmembrane helix</keyword>
<feature type="transmembrane region" description="Helical" evidence="1">
    <location>
        <begin position="12"/>
        <end position="31"/>
    </location>
</feature>
<dbReference type="InterPro" id="IPR016032">
    <property type="entry name" value="Sig_transdc_resp-reg_C-effctor"/>
</dbReference>
<keyword evidence="4" id="KW-1185">Reference proteome</keyword>
<organism evidence="3 4">
    <name type="scientific">Pararhodobacter zhoushanensis</name>
    <dbReference type="NCBI Taxonomy" id="2479545"/>
    <lineage>
        <taxon>Bacteria</taxon>
        <taxon>Pseudomonadati</taxon>
        <taxon>Pseudomonadota</taxon>
        <taxon>Alphaproteobacteria</taxon>
        <taxon>Rhodobacterales</taxon>
        <taxon>Paracoccaceae</taxon>
        <taxon>Pararhodobacter</taxon>
    </lineage>
</organism>
<dbReference type="Proteomes" id="UP001208938">
    <property type="component" value="Unassembled WGS sequence"/>
</dbReference>
<name>A0ABT3H080_9RHOB</name>
<evidence type="ECO:0000256" key="1">
    <source>
        <dbReference type="SAM" id="Phobius"/>
    </source>
</evidence>
<keyword evidence="1" id="KW-0472">Membrane</keyword>
<dbReference type="EMBL" id="JAPDFL010000001">
    <property type="protein sequence ID" value="MCW1933199.1"/>
    <property type="molecule type" value="Genomic_DNA"/>
</dbReference>
<reference evidence="3 4" key="1">
    <citation type="submission" date="2022-10" db="EMBL/GenBank/DDBJ databases">
        <title>Pararhodobacter sp. nov., isolated from marine algae.</title>
        <authorList>
            <person name="Choi B.J."/>
            <person name="Kim J.M."/>
            <person name="Lee J.K."/>
            <person name="Choi D.G."/>
            <person name="Jeon C.O."/>
        </authorList>
    </citation>
    <scope>NUCLEOTIDE SEQUENCE [LARGE SCALE GENOMIC DNA]</scope>
    <source>
        <strain evidence="3 4">ZQ420</strain>
    </source>
</reference>
<dbReference type="SUPFAM" id="SSF46894">
    <property type="entry name" value="C-terminal effector domain of the bipartite response regulators"/>
    <property type="match status" value="1"/>
</dbReference>
<accession>A0ABT3H080</accession>
<dbReference type="RefSeq" id="WP_264506141.1">
    <property type="nucleotide sequence ID" value="NZ_JAPDFL010000001.1"/>
</dbReference>
<gene>
    <name evidence="3" type="ORF">OKW52_13260</name>
</gene>
<dbReference type="PRINTS" id="PR00038">
    <property type="entry name" value="HTHLUXR"/>
</dbReference>
<dbReference type="Gene3D" id="1.10.10.10">
    <property type="entry name" value="Winged helix-like DNA-binding domain superfamily/Winged helix DNA-binding domain"/>
    <property type="match status" value="1"/>
</dbReference>